<dbReference type="PROSITE" id="PS00139">
    <property type="entry name" value="THIOL_PROTEASE_CYS"/>
    <property type="match status" value="1"/>
</dbReference>
<feature type="active site" evidence="8 9">
    <location>
        <position position="105"/>
    </location>
</feature>
<dbReference type="InterPro" id="IPR038765">
    <property type="entry name" value="Papain-like_cys_pep_sf"/>
</dbReference>
<dbReference type="AlphaFoldDB" id="A0A673HXY3"/>
<reference evidence="12" key="1">
    <citation type="submission" date="2025-08" db="UniProtKB">
        <authorList>
            <consortium name="Ensembl"/>
        </authorList>
    </citation>
    <scope>IDENTIFICATION</scope>
</reference>
<dbReference type="InterPro" id="IPR022683">
    <property type="entry name" value="Calpain_III"/>
</dbReference>
<dbReference type="PANTHER" id="PTHR10183:SF395">
    <property type="entry name" value="CALPAIN 2, (M_II) LARGE SUBUNIT A-RELATED"/>
    <property type="match status" value="1"/>
</dbReference>
<sequence length="699" mass="78089">MSGVASTLAKKRAQAAGFGTNANATKYLNQDFEALRSQCLSGGTLFSDSYFPAAPESLGFKELGPSSYKTRGIAWKRAGELCSKPQFIVGGATRTDICQGALGDCWLLAAIASLTLNEEVLARVVPAGQGFGDNYAGIFHFQFWQFGEWVDVVIDDRLPVKDGELVFVHSAEGNEFWSALLEKAYAKVNGCYEALSGGSTSEGFEDFTGGIAESYELSKAPSNMFQIIQKALEAGALLGCSIDITSAADSEAVTRQKLVKGHAYSLTGVTEVNYRGRKEKLVRMRNPWGQVEWTGAWSDSSSEWNSIAASERPNANAEDGEFWMSFSEFLSHYSRIEICTLTPDAITSDSIKYWAVSNHDGTWRKGSTAGGCRNNPYTFWMNPQYVIKLNDEDDDPDDNEVGCSFVVGLIQKNRRRLRKAGEDMHTIGFAIYEFHGQRDVHLDKNFFLTHAQKARSETFVNLREVCTRFKLPPGEYLVVPSTFEANKDGDFCLRVFSEKQTETLPCDDPVDAELPDETVSDDEVDSGFRGMFVKLAGADMEISASELTTILNKIIAKRTDIKTDGFSLETCRIMVNLMDDSGNGKLGLGEFATLWKKIQYSHIGLYKQKSLWWHIIIFTSFVLFPLLGFTLNNTIFQLLVARYAETDMTLDFDNYVACLMRLEMMFRVFKKLDPHQSGFVELDFQQVCHAITFLNKLHF</sequence>
<accession>A0A673HXY3</accession>
<dbReference type="Gene3D" id="2.60.120.380">
    <property type="match status" value="1"/>
</dbReference>
<keyword evidence="10" id="KW-0472">Membrane</keyword>
<keyword evidence="2 9" id="KW-0645">Protease</keyword>
<keyword evidence="13" id="KW-1185">Reference proteome</keyword>
<dbReference type="FunFam" id="3.90.70.10:FF:000001">
    <property type="entry name" value="Calpain-1 catalytic subunit"/>
    <property type="match status" value="1"/>
</dbReference>
<evidence type="ECO:0000313" key="13">
    <source>
        <dbReference type="Proteomes" id="UP000472270"/>
    </source>
</evidence>
<feature type="transmembrane region" description="Helical" evidence="10">
    <location>
        <begin position="611"/>
        <end position="632"/>
    </location>
</feature>
<evidence type="ECO:0000256" key="6">
    <source>
        <dbReference type="ARBA" id="ARBA00022807"/>
    </source>
</evidence>
<dbReference type="PROSITE" id="PS50203">
    <property type="entry name" value="CALPAIN_CAT"/>
    <property type="match status" value="1"/>
</dbReference>
<dbReference type="SUPFAM" id="SSF49758">
    <property type="entry name" value="Calpain large subunit, middle domain (domain III)"/>
    <property type="match status" value="1"/>
</dbReference>
<dbReference type="InterPro" id="IPR001300">
    <property type="entry name" value="Peptidase_C2_calpain_cat"/>
</dbReference>
<dbReference type="PRINTS" id="PR00704">
    <property type="entry name" value="CALPAIN"/>
</dbReference>
<dbReference type="InterPro" id="IPR033883">
    <property type="entry name" value="C2_III"/>
</dbReference>
<organism evidence="12 13">
    <name type="scientific">Sinocyclocheilus rhinocerous</name>
    <dbReference type="NCBI Taxonomy" id="307959"/>
    <lineage>
        <taxon>Eukaryota</taxon>
        <taxon>Metazoa</taxon>
        <taxon>Chordata</taxon>
        <taxon>Craniata</taxon>
        <taxon>Vertebrata</taxon>
        <taxon>Euteleostomi</taxon>
        <taxon>Actinopterygii</taxon>
        <taxon>Neopterygii</taxon>
        <taxon>Teleostei</taxon>
        <taxon>Ostariophysi</taxon>
        <taxon>Cypriniformes</taxon>
        <taxon>Cyprinidae</taxon>
        <taxon>Cyprininae</taxon>
        <taxon>Sinocyclocheilus</taxon>
    </lineage>
</organism>
<evidence type="ECO:0000259" key="11">
    <source>
        <dbReference type="PROSITE" id="PS50203"/>
    </source>
</evidence>
<dbReference type="InterPro" id="IPR000169">
    <property type="entry name" value="Pept_cys_AS"/>
</dbReference>
<dbReference type="GO" id="GO:0006508">
    <property type="term" value="P:proteolysis"/>
    <property type="evidence" value="ECO:0007669"/>
    <property type="project" value="UniProtKB-KW"/>
</dbReference>
<evidence type="ECO:0000256" key="4">
    <source>
        <dbReference type="ARBA" id="ARBA00022737"/>
    </source>
</evidence>
<evidence type="ECO:0000256" key="9">
    <source>
        <dbReference type="PROSITE-ProRule" id="PRU00239"/>
    </source>
</evidence>
<keyword evidence="3" id="KW-0479">Metal-binding</keyword>
<evidence type="ECO:0000313" key="12">
    <source>
        <dbReference type="Ensembl" id="ENSSRHP00000031454.1"/>
    </source>
</evidence>
<dbReference type="GO" id="GO:0004198">
    <property type="term" value="F:calcium-dependent cysteine-type endopeptidase activity"/>
    <property type="evidence" value="ECO:0007669"/>
    <property type="project" value="InterPro"/>
</dbReference>
<keyword evidence="7" id="KW-0106">Calcium</keyword>
<evidence type="ECO:0000256" key="2">
    <source>
        <dbReference type="ARBA" id="ARBA00022670"/>
    </source>
</evidence>
<dbReference type="Pfam" id="PF01067">
    <property type="entry name" value="Calpain_III"/>
    <property type="match status" value="1"/>
</dbReference>
<dbReference type="SMART" id="SM00230">
    <property type="entry name" value="CysPc"/>
    <property type="match status" value="1"/>
</dbReference>
<reference evidence="12" key="2">
    <citation type="submission" date="2025-09" db="UniProtKB">
        <authorList>
            <consortium name="Ensembl"/>
        </authorList>
    </citation>
    <scope>IDENTIFICATION</scope>
</reference>
<dbReference type="InterPro" id="IPR022682">
    <property type="entry name" value="Calpain_domain_III"/>
</dbReference>
<dbReference type="GO" id="GO:0005737">
    <property type="term" value="C:cytoplasm"/>
    <property type="evidence" value="ECO:0007669"/>
    <property type="project" value="TreeGrafter"/>
</dbReference>
<proteinExistence type="inferred from homology"/>
<feature type="active site" evidence="8 9">
    <location>
        <position position="286"/>
    </location>
</feature>
<keyword evidence="4" id="KW-0677">Repeat</keyword>
<dbReference type="SUPFAM" id="SSF54001">
    <property type="entry name" value="Cysteine proteinases"/>
    <property type="match status" value="1"/>
</dbReference>
<dbReference type="Gene3D" id="3.90.70.10">
    <property type="entry name" value="Cysteine proteinases"/>
    <property type="match status" value="1"/>
</dbReference>
<dbReference type="InterPro" id="IPR018247">
    <property type="entry name" value="EF_Hand_1_Ca_BS"/>
</dbReference>
<keyword evidence="10" id="KW-1133">Transmembrane helix</keyword>
<evidence type="ECO:0000256" key="10">
    <source>
        <dbReference type="SAM" id="Phobius"/>
    </source>
</evidence>
<dbReference type="Gene3D" id="1.10.238.10">
    <property type="entry name" value="EF-hand"/>
    <property type="match status" value="2"/>
</dbReference>
<comment type="similarity">
    <text evidence="1">Belongs to the peptidase C2 family.</text>
</comment>
<evidence type="ECO:0000256" key="8">
    <source>
        <dbReference type="PIRSR" id="PIRSR622684-1"/>
    </source>
</evidence>
<dbReference type="PROSITE" id="PS00018">
    <property type="entry name" value="EF_HAND_1"/>
    <property type="match status" value="1"/>
</dbReference>
<dbReference type="Ensembl" id="ENSSRHT00000032370.1">
    <property type="protein sequence ID" value="ENSSRHP00000031454.1"/>
    <property type="gene ID" value="ENSSRHG00000015248.1"/>
</dbReference>
<dbReference type="InterPro" id="IPR011992">
    <property type="entry name" value="EF-hand-dom_pair"/>
</dbReference>
<feature type="domain" description="Calpain catalytic" evidence="11">
    <location>
        <begin position="45"/>
        <end position="342"/>
    </location>
</feature>
<dbReference type="CDD" id="cd00044">
    <property type="entry name" value="CysPc"/>
    <property type="match status" value="1"/>
</dbReference>
<name>A0A673HXY3_9TELE</name>
<dbReference type="FunFam" id="2.60.120.380:FF:000001">
    <property type="entry name" value="Calpain-1 catalytic subunit"/>
    <property type="match status" value="1"/>
</dbReference>
<dbReference type="SMART" id="SM00720">
    <property type="entry name" value="calpain_III"/>
    <property type="match status" value="1"/>
</dbReference>
<dbReference type="InterPro" id="IPR036213">
    <property type="entry name" value="Calpain_III_sf"/>
</dbReference>
<evidence type="ECO:0000256" key="7">
    <source>
        <dbReference type="ARBA" id="ARBA00022837"/>
    </source>
</evidence>
<dbReference type="SUPFAM" id="SSF47473">
    <property type="entry name" value="EF-hand"/>
    <property type="match status" value="1"/>
</dbReference>
<dbReference type="Proteomes" id="UP000472270">
    <property type="component" value="Unassembled WGS sequence"/>
</dbReference>
<dbReference type="InterPro" id="IPR022684">
    <property type="entry name" value="Calpain_cysteine_protease"/>
</dbReference>
<dbReference type="GO" id="GO:0046872">
    <property type="term" value="F:metal ion binding"/>
    <property type="evidence" value="ECO:0007669"/>
    <property type="project" value="UniProtKB-KW"/>
</dbReference>
<gene>
    <name evidence="12" type="primary">capn2b</name>
</gene>
<dbReference type="Pfam" id="PF00648">
    <property type="entry name" value="Peptidase_C2"/>
    <property type="match status" value="1"/>
</dbReference>
<keyword evidence="5 9" id="KW-0378">Hydrolase</keyword>
<evidence type="ECO:0000256" key="5">
    <source>
        <dbReference type="ARBA" id="ARBA00022801"/>
    </source>
</evidence>
<dbReference type="CDD" id="cd00214">
    <property type="entry name" value="Calpain_III"/>
    <property type="match status" value="1"/>
</dbReference>
<keyword evidence="10" id="KW-0812">Transmembrane</keyword>
<dbReference type="PANTHER" id="PTHR10183">
    <property type="entry name" value="CALPAIN"/>
    <property type="match status" value="1"/>
</dbReference>
<keyword evidence="6 9" id="KW-0788">Thiol protease</keyword>
<protein>
    <submittedName>
        <fullName evidence="12">Calpain-2 catalytic subunit-like</fullName>
    </submittedName>
</protein>
<feature type="active site" evidence="8 9">
    <location>
        <position position="262"/>
    </location>
</feature>
<evidence type="ECO:0000256" key="1">
    <source>
        <dbReference type="ARBA" id="ARBA00007623"/>
    </source>
</evidence>
<evidence type="ECO:0000256" key="3">
    <source>
        <dbReference type="ARBA" id="ARBA00022723"/>
    </source>
</evidence>